<dbReference type="EMBL" id="LAZP02000028">
    <property type="protein sequence ID" value="PFH62460.1"/>
    <property type="molecule type" value="Genomic_DNA"/>
</dbReference>
<keyword evidence="7" id="KW-1185">Reference proteome</keyword>
<dbReference type="Proteomes" id="UP000037136">
    <property type="component" value="Unassembled WGS sequence"/>
</dbReference>
<protein>
    <recommendedName>
        <fullName evidence="5">Chromo domain-containing protein</fullName>
    </recommendedName>
</protein>
<dbReference type="SUPFAM" id="SSF54160">
    <property type="entry name" value="Chromo domain-like"/>
    <property type="match status" value="1"/>
</dbReference>
<feature type="region of interest" description="Disordered" evidence="4">
    <location>
        <begin position="53"/>
        <end position="202"/>
    </location>
</feature>
<dbReference type="STRING" id="268505.A0A2A9PNK8"/>
<reference evidence="6 7" key="1">
    <citation type="journal article" date="2015" name="BMC Genomics">
        <title>Gene expression during zombie ant biting behavior reflects the complexity underlying fungal parasitic behavioral manipulation.</title>
        <authorList>
            <person name="de Bekker C."/>
            <person name="Ohm R.A."/>
            <person name="Loreto R.G."/>
            <person name="Sebastian A."/>
            <person name="Albert I."/>
            <person name="Merrow M."/>
            <person name="Brachmann A."/>
            <person name="Hughes D.P."/>
        </authorList>
    </citation>
    <scope>NUCLEOTIDE SEQUENCE [LARGE SCALE GENOMIC DNA]</scope>
    <source>
        <strain evidence="6 7">SC16a</strain>
    </source>
</reference>
<proteinExistence type="predicted"/>
<dbReference type="CDD" id="cd00024">
    <property type="entry name" value="CD_CSD"/>
    <property type="match status" value="1"/>
</dbReference>
<feature type="domain" description="Chromo" evidence="5">
    <location>
        <begin position="202"/>
        <end position="263"/>
    </location>
</feature>
<dbReference type="Pfam" id="PF00385">
    <property type="entry name" value="Chromo"/>
    <property type="match status" value="1"/>
</dbReference>
<dbReference type="Gene3D" id="2.40.50.40">
    <property type="match status" value="1"/>
</dbReference>
<dbReference type="GO" id="GO:0006338">
    <property type="term" value="P:chromatin remodeling"/>
    <property type="evidence" value="ECO:0007669"/>
    <property type="project" value="UniProtKB-ARBA"/>
</dbReference>
<accession>A0A2A9PNK8</accession>
<comment type="subcellular location">
    <subcellularLocation>
        <location evidence="1">Nucleus</location>
    </subcellularLocation>
</comment>
<feature type="compositionally biased region" description="Basic and acidic residues" evidence="4">
    <location>
        <begin position="60"/>
        <end position="73"/>
    </location>
</feature>
<dbReference type="PROSITE" id="PS50013">
    <property type="entry name" value="CHROMO_2"/>
    <property type="match status" value="1"/>
</dbReference>
<evidence type="ECO:0000259" key="5">
    <source>
        <dbReference type="PROSITE" id="PS50013"/>
    </source>
</evidence>
<name>A0A2A9PNK8_OPHUN</name>
<dbReference type="InterPro" id="IPR023780">
    <property type="entry name" value="Chromo_domain"/>
</dbReference>
<comment type="caution">
    <text evidence="6">The sequence shown here is derived from an EMBL/GenBank/DDBJ whole genome shotgun (WGS) entry which is preliminary data.</text>
</comment>
<dbReference type="AlphaFoldDB" id="A0A2A9PNK8"/>
<dbReference type="InterPro" id="IPR000953">
    <property type="entry name" value="Chromo/chromo_shadow_dom"/>
</dbReference>
<comment type="subunit">
    <text evidence="2">Component of the NuA4 histone acetyltransferase complex.</text>
</comment>
<organism evidence="6 7">
    <name type="scientific">Ophiocordyceps unilateralis</name>
    <name type="common">Zombie-ant fungus</name>
    <name type="synonym">Torrubia unilateralis</name>
    <dbReference type="NCBI Taxonomy" id="268505"/>
    <lineage>
        <taxon>Eukaryota</taxon>
        <taxon>Fungi</taxon>
        <taxon>Dikarya</taxon>
        <taxon>Ascomycota</taxon>
        <taxon>Pezizomycotina</taxon>
        <taxon>Sordariomycetes</taxon>
        <taxon>Hypocreomycetidae</taxon>
        <taxon>Hypocreales</taxon>
        <taxon>Ophiocordycipitaceae</taxon>
        <taxon>Ophiocordyceps</taxon>
    </lineage>
</organism>
<dbReference type="PANTHER" id="PTHR22812">
    <property type="entry name" value="CHROMOBOX PROTEIN"/>
    <property type="match status" value="1"/>
</dbReference>
<dbReference type="InterPro" id="IPR016197">
    <property type="entry name" value="Chromo-like_dom_sf"/>
</dbReference>
<reference evidence="6 7" key="2">
    <citation type="journal article" date="2017" name="Sci. Rep.">
        <title>Ant-infecting Ophiocordyceps genomes reveal a high diversity of potential behavioral manipulation genes and a possible major role for enterotoxins.</title>
        <authorList>
            <person name="de Bekker C."/>
            <person name="Ohm R.A."/>
            <person name="Evans H.C."/>
            <person name="Brachmann A."/>
            <person name="Hughes D.P."/>
        </authorList>
    </citation>
    <scope>NUCLEOTIDE SEQUENCE [LARGE SCALE GENOMIC DNA]</scope>
    <source>
        <strain evidence="6 7">SC16a</strain>
    </source>
</reference>
<keyword evidence="3" id="KW-0539">Nucleus</keyword>
<evidence type="ECO:0000256" key="2">
    <source>
        <dbReference type="ARBA" id="ARBA00011353"/>
    </source>
</evidence>
<evidence type="ECO:0000313" key="7">
    <source>
        <dbReference type="Proteomes" id="UP000037136"/>
    </source>
</evidence>
<dbReference type="OrthoDB" id="433924at2759"/>
<evidence type="ECO:0000313" key="6">
    <source>
        <dbReference type="EMBL" id="PFH62460.1"/>
    </source>
</evidence>
<feature type="compositionally biased region" description="Basic and acidic residues" evidence="4">
    <location>
        <begin position="142"/>
        <end position="188"/>
    </location>
</feature>
<evidence type="ECO:0000256" key="3">
    <source>
        <dbReference type="ARBA" id="ARBA00023242"/>
    </source>
</evidence>
<sequence>MSLSQMASVFIGRETMVRLDEVDGVHPGIEDVVDQDELPGWEFIEGNENYAGYCETDTENSEKDVGNDGKDAQDVTMDVNESASDRLDMRRASSRAASGPKDKPVVSTGRIEKKRGRPKGSKTQTPDNRGKGTRRRSGRIRSAPEHFAPEPKKAESKKAESKNAESRKAESKEVESKKNKPKKAERQRRVTTKANKKPGNEWEIERIVDDLVEKDTLRHFYLVQWKGFDSKDNTWEPKTNMANCSKAIMAYEKKTKAKKGKGN</sequence>
<dbReference type="SMART" id="SM00298">
    <property type="entry name" value="CHROMO"/>
    <property type="match status" value="1"/>
</dbReference>
<dbReference type="GO" id="GO:0005634">
    <property type="term" value="C:nucleus"/>
    <property type="evidence" value="ECO:0007669"/>
    <property type="project" value="UniProtKB-SubCell"/>
</dbReference>
<dbReference type="InterPro" id="IPR051219">
    <property type="entry name" value="Heterochromatin_chromo-domain"/>
</dbReference>
<gene>
    <name evidence="6" type="ORF">XA68_13527</name>
</gene>
<evidence type="ECO:0000256" key="4">
    <source>
        <dbReference type="SAM" id="MobiDB-lite"/>
    </source>
</evidence>
<evidence type="ECO:0000256" key="1">
    <source>
        <dbReference type="ARBA" id="ARBA00004123"/>
    </source>
</evidence>